<feature type="transmembrane region" description="Helical" evidence="2">
    <location>
        <begin position="91"/>
        <end position="112"/>
    </location>
</feature>
<feature type="compositionally biased region" description="Polar residues" evidence="1">
    <location>
        <begin position="1"/>
        <end position="11"/>
    </location>
</feature>
<sequence length="237" mass="26634">MMTRTLQSHPRQYSKMYKVGGDKRKKRPDDCKDCKDPKEGKEDEVSVKQIAVVVEEDDEERRRLERKKRTQEDMVNDFVKILEQMMKPRQAVLSLVSGAAGIASVGMSLLYWNDLPNEAELGRQLTQILFAYGVLQIVLATAFFVTCMQTSIAVSKGVKDALQIVVGLVVALIYLIVALVSLGVGIVGFYKAISMLSSVSYDNSQDPFFCPKPLFYTSIIIFVLHIIMIVFKCCCCK</sequence>
<evidence type="ECO:0000256" key="1">
    <source>
        <dbReference type="SAM" id="MobiDB-lite"/>
    </source>
</evidence>
<feature type="non-terminal residue" evidence="3">
    <location>
        <position position="1"/>
    </location>
</feature>
<dbReference type="AlphaFoldDB" id="A0AA36CZX9"/>
<keyword evidence="2" id="KW-0812">Transmembrane</keyword>
<organism evidence="3 4">
    <name type="scientific">Mesorhabditis spiculigera</name>
    <dbReference type="NCBI Taxonomy" id="96644"/>
    <lineage>
        <taxon>Eukaryota</taxon>
        <taxon>Metazoa</taxon>
        <taxon>Ecdysozoa</taxon>
        <taxon>Nematoda</taxon>
        <taxon>Chromadorea</taxon>
        <taxon>Rhabditida</taxon>
        <taxon>Rhabditina</taxon>
        <taxon>Rhabditomorpha</taxon>
        <taxon>Rhabditoidea</taxon>
        <taxon>Rhabditidae</taxon>
        <taxon>Mesorhabditinae</taxon>
        <taxon>Mesorhabditis</taxon>
    </lineage>
</organism>
<gene>
    <name evidence="3" type="ORF">MSPICULIGERA_LOCUS16702</name>
</gene>
<accession>A0AA36CZX9</accession>
<comment type="caution">
    <text evidence="3">The sequence shown here is derived from an EMBL/GenBank/DDBJ whole genome shotgun (WGS) entry which is preliminary data.</text>
</comment>
<dbReference type="EMBL" id="CATQJA010002654">
    <property type="protein sequence ID" value="CAJ0578445.1"/>
    <property type="molecule type" value="Genomic_DNA"/>
</dbReference>
<dbReference type="Proteomes" id="UP001177023">
    <property type="component" value="Unassembled WGS sequence"/>
</dbReference>
<reference evidence="3" key="1">
    <citation type="submission" date="2023-06" db="EMBL/GenBank/DDBJ databases">
        <authorList>
            <person name="Delattre M."/>
        </authorList>
    </citation>
    <scope>NUCLEOTIDE SEQUENCE</scope>
    <source>
        <strain evidence="3">AF72</strain>
    </source>
</reference>
<keyword evidence="2" id="KW-1133">Transmembrane helix</keyword>
<evidence type="ECO:0000313" key="4">
    <source>
        <dbReference type="Proteomes" id="UP001177023"/>
    </source>
</evidence>
<keyword evidence="2" id="KW-0472">Membrane</keyword>
<evidence type="ECO:0000256" key="2">
    <source>
        <dbReference type="SAM" id="Phobius"/>
    </source>
</evidence>
<feature type="compositionally biased region" description="Basic and acidic residues" evidence="1">
    <location>
        <begin position="27"/>
        <end position="45"/>
    </location>
</feature>
<feature type="transmembrane region" description="Helical" evidence="2">
    <location>
        <begin position="124"/>
        <end position="145"/>
    </location>
</feature>
<feature type="region of interest" description="Disordered" evidence="1">
    <location>
        <begin position="1"/>
        <end position="45"/>
    </location>
</feature>
<keyword evidence="4" id="KW-1185">Reference proteome</keyword>
<proteinExistence type="predicted"/>
<name>A0AA36CZX9_9BILA</name>
<feature type="transmembrane region" description="Helical" evidence="2">
    <location>
        <begin position="213"/>
        <end position="231"/>
    </location>
</feature>
<evidence type="ECO:0000313" key="3">
    <source>
        <dbReference type="EMBL" id="CAJ0578445.1"/>
    </source>
</evidence>
<feature type="transmembrane region" description="Helical" evidence="2">
    <location>
        <begin position="165"/>
        <end position="193"/>
    </location>
</feature>
<protein>
    <submittedName>
        <fullName evidence="3">Uncharacterized protein</fullName>
    </submittedName>
</protein>